<dbReference type="SUPFAM" id="SSF52540">
    <property type="entry name" value="P-loop containing nucleoside triphosphate hydrolases"/>
    <property type="match status" value="1"/>
</dbReference>
<dbReference type="InterPro" id="IPR027417">
    <property type="entry name" value="P-loop_NTPase"/>
</dbReference>
<dbReference type="InterPro" id="IPR003959">
    <property type="entry name" value="ATPase_AAA_core"/>
</dbReference>
<dbReference type="SMART" id="SM00382">
    <property type="entry name" value="AAA"/>
    <property type="match status" value="1"/>
</dbReference>
<protein>
    <submittedName>
        <fullName evidence="2">ATPase</fullName>
    </submittedName>
</protein>
<dbReference type="OrthoDB" id="9792800at2"/>
<name>Q3AUA3_CHLCH</name>
<dbReference type="eggNOG" id="COG1106">
    <property type="taxonomic scope" value="Bacteria"/>
</dbReference>
<proteinExistence type="predicted"/>
<dbReference type="CDD" id="cd00267">
    <property type="entry name" value="ABC_ATPase"/>
    <property type="match status" value="1"/>
</dbReference>
<dbReference type="PANTHER" id="PTHR43581">
    <property type="entry name" value="ATP/GTP PHOSPHATASE"/>
    <property type="match status" value="1"/>
</dbReference>
<accession>Q3AUA3</accession>
<feature type="domain" description="AAA+ ATPase" evidence="1">
    <location>
        <begin position="20"/>
        <end position="333"/>
    </location>
</feature>
<dbReference type="Pfam" id="PF13304">
    <property type="entry name" value="AAA_21"/>
    <property type="match status" value="1"/>
</dbReference>
<dbReference type="InterPro" id="IPR051396">
    <property type="entry name" value="Bact_Antivir_Def_Nuclease"/>
</dbReference>
<evidence type="ECO:0000313" key="2">
    <source>
        <dbReference type="EMBL" id="ABB27422.1"/>
    </source>
</evidence>
<dbReference type="KEGG" id="cch:Cag_0144"/>
<dbReference type="PANTHER" id="PTHR43581:SF2">
    <property type="entry name" value="EXCINUCLEASE ATPASE SUBUNIT"/>
    <property type="match status" value="1"/>
</dbReference>
<evidence type="ECO:0000259" key="1">
    <source>
        <dbReference type="SMART" id="SM00382"/>
    </source>
</evidence>
<reference evidence="2" key="1">
    <citation type="submission" date="2005-08" db="EMBL/GenBank/DDBJ databases">
        <title>Complete sequence of Chlorobium chlorochromatii CaD3.</title>
        <authorList>
            <person name="Copeland A."/>
            <person name="Lucas S."/>
            <person name="Lapidus A."/>
            <person name="Barry K."/>
            <person name="Detter J.C."/>
            <person name="Glavina T."/>
            <person name="Hammon N."/>
            <person name="Israni S."/>
            <person name="Pitluck S."/>
            <person name="Bryant D."/>
            <person name="Schmutz J."/>
            <person name="Larimer F."/>
            <person name="Land M."/>
            <person name="Kyrpides N."/>
            <person name="Ivanova N."/>
            <person name="Richardson P."/>
        </authorList>
    </citation>
    <scope>NUCLEOTIDE SEQUENCE [LARGE SCALE GENOMIC DNA]</scope>
    <source>
        <strain evidence="2">CaD3</strain>
    </source>
</reference>
<dbReference type="HOGENOM" id="CLU_478889_0_0_10"/>
<dbReference type="GO" id="GO:0016887">
    <property type="term" value="F:ATP hydrolysis activity"/>
    <property type="evidence" value="ECO:0007669"/>
    <property type="project" value="InterPro"/>
</dbReference>
<dbReference type="GO" id="GO:0005524">
    <property type="term" value="F:ATP binding"/>
    <property type="evidence" value="ECO:0007669"/>
    <property type="project" value="InterPro"/>
</dbReference>
<dbReference type="STRING" id="340177.Cag_0144"/>
<dbReference type="AlphaFoldDB" id="Q3AUA3"/>
<organism evidence="2">
    <name type="scientific">Chlorobium chlorochromatii (strain CaD3)</name>
    <dbReference type="NCBI Taxonomy" id="340177"/>
    <lineage>
        <taxon>Bacteria</taxon>
        <taxon>Pseudomonadati</taxon>
        <taxon>Chlorobiota</taxon>
        <taxon>Chlorobiia</taxon>
        <taxon>Chlorobiales</taxon>
        <taxon>Chlorobiaceae</taxon>
        <taxon>Chlorobium/Pelodictyon group</taxon>
        <taxon>Chlorobium</taxon>
    </lineage>
</organism>
<dbReference type="InterPro" id="IPR003593">
    <property type="entry name" value="AAA+_ATPase"/>
</dbReference>
<gene>
    <name evidence="2" type="ordered locus">Cag_0144</name>
</gene>
<dbReference type="Gene3D" id="3.40.50.300">
    <property type="entry name" value="P-loop containing nucleotide triphosphate hydrolases"/>
    <property type="match status" value="1"/>
</dbReference>
<dbReference type="EMBL" id="CP000108">
    <property type="protein sequence ID" value="ABB27422.1"/>
    <property type="molecule type" value="Genomic_DNA"/>
</dbReference>
<sequence>MITKIQIKNFRQIRDQTLELKQVAVVIGPNNGGKTTLLQAISLFALGLRAWGMQRINKKSKAQKRTGVAITLEEVLNIPISDFKELWSDLNVREGIINEEGKPTSKNIRIEIHAEGYTQNVFWKIGFEFDFGRDSLIYVRLTQDENGELYDFPEVLLEEKIGYLPSVAGLKPIEDKLEIGSVLRNIGNGNTSDVLRNICYILYNASDKELWQNFVKQIDELFKIELNPPQYYSLTGLLKMSYNEGAKKHIDLSSLGSGAKQAILLFAYILAFPNTVNLLDEPDAHLEVIRQSNIYDRISDIAKKNNSQIIIASHSESVLNRAFTKDQVISGIFGEFEEVSNKKYITNALRTYGYEEFIIARQRPYIFYFEGTTDLDFIKAFCKRLGRSDVFRFIEDHVYPYPVANDVVRVRNHFDTLKKFIPTLRGFALFDNLHKNLESNQPDLLLRQWGRNEIENYIPIPQTLFAFIESADYGELWKNRFKELVESNVPPAAFIDMNHSFWKKTKMSDDFLTPLFEGFYAEAQMHKGLMDKSKFYQLVDYVDVALLQQEVIDLISAMYVHFCVK</sequence>